<proteinExistence type="inferred from homology"/>
<dbReference type="InterPro" id="IPR027417">
    <property type="entry name" value="P-loop_NTPase"/>
</dbReference>
<dbReference type="CDD" id="cd02022">
    <property type="entry name" value="DPCK"/>
    <property type="match status" value="1"/>
</dbReference>
<dbReference type="Gene3D" id="3.40.50.300">
    <property type="entry name" value="P-loop containing nucleotide triphosphate hydrolases"/>
    <property type="match status" value="1"/>
</dbReference>
<dbReference type="PANTHER" id="PTHR10695:SF46">
    <property type="entry name" value="BIFUNCTIONAL COENZYME A SYNTHASE-RELATED"/>
    <property type="match status" value="1"/>
</dbReference>
<comment type="caution">
    <text evidence="3">The sequence shown here is derived from an EMBL/GenBank/DDBJ whole genome shotgun (WGS) entry which is preliminary data.</text>
</comment>
<dbReference type="GO" id="GO:0005524">
    <property type="term" value="F:ATP binding"/>
    <property type="evidence" value="ECO:0007669"/>
    <property type="project" value="UniProtKB-KW"/>
</dbReference>
<accession>A0A645HXR2</accession>
<dbReference type="NCBIfam" id="TIGR00152">
    <property type="entry name" value="dephospho-CoA kinase"/>
    <property type="match status" value="1"/>
</dbReference>
<dbReference type="Pfam" id="PF01121">
    <property type="entry name" value="CoaE"/>
    <property type="match status" value="1"/>
</dbReference>
<dbReference type="HAMAP" id="MF_00376">
    <property type="entry name" value="Dephospho_CoA_kinase"/>
    <property type="match status" value="1"/>
</dbReference>
<protein>
    <submittedName>
        <fullName evidence="3">Dephospho-CoA kinase</fullName>
        <ecNumber evidence="3">2.7.1.24</ecNumber>
    </submittedName>
</protein>
<evidence type="ECO:0000256" key="1">
    <source>
        <dbReference type="ARBA" id="ARBA00022741"/>
    </source>
</evidence>
<keyword evidence="3" id="KW-0418">Kinase</keyword>
<dbReference type="PANTHER" id="PTHR10695">
    <property type="entry name" value="DEPHOSPHO-COA KINASE-RELATED"/>
    <property type="match status" value="1"/>
</dbReference>
<dbReference type="InterPro" id="IPR001977">
    <property type="entry name" value="Depp_CoAkinase"/>
</dbReference>
<keyword evidence="2" id="KW-0067">ATP-binding</keyword>
<dbReference type="SUPFAM" id="SSF52540">
    <property type="entry name" value="P-loop containing nucleoside triphosphate hydrolases"/>
    <property type="match status" value="1"/>
</dbReference>
<dbReference type="GO" id="GO:0004140">
    <property type="term" value="F:dephospho-CoA kinase activity"/>
    <property type="evidence" value="ECO:0007669"/>
    <property type="project" value="UniProtKB-EC"/>
</dbReference>
<organism evidence="3">
    <name type="scientific">bioreactor metagenome</name>
    <dbReference type="NCBI Taxonomy" id="1076179"/>
    <lineage>
        <taxon>unclassified sequences</taxon>
        <taxon>metagenomes</taxon>
        <taxon>ecological metagenomes</taxon>
    </lineage>
</organism>
<keyword evidence="3" id="KW-0808">Transferase</keyword>
<name>A0A645HXR2_9ZZZZ</name>
<gene>
    <name evidence="3" type="primary">coaE_54</name>
    <name evidence="3" type="ORF">SDC9_190851</name>
</gene>
<evidence type="ECO:0000313" key="3">
    <source>
        <dbReference type="EMBL" id="MPN43292.1"/>
    </source>
</evidence>
<evidence type="ECO:0000256" key="2">
    <source>
        <dbReference type="ARBA" id="ARBA00022840"/>
    </source>
</evidence>
<dbReference type="PROSITE" id="PS51219">
    <property type="entry name" value="DPCK"/>
    <property type="match status" value="1"/>
</dbReference>
<reference evidence="3" key="1">
    <citation type="submission" date="2019-08" db="EMBL/GenBank/DDBJ databases">
        <authorList>
            <person name="Kucharzyk K."/>
            <person name="Murdoch R.W."/>
            <person name="Higgins S."/>
            <person name="Loffler F."/>
        </authorList>
    </citation>
    <scope>NUCLEOTIDE SEQUENCE</scope>
</reference>
<dbReference type="AlphaFoldDB" id="A0A645HXR2"/>
<dbReference type="GO" id="GO:0015937">
    <property type="term" value="P:coenzyme A biosynthetic process"/>
    <property type="evidence" value="ECO:0007669"/>
    <property type="project" value="InterPro"/>
</dbReference>
<dbReference type="EC" id="2.7.1.24" evidence="3"/>
<dbReference type="EMBL" id="VSSQ01101601">
    <property type="protein sequence ID" value="MPN43292.1"/>
    <property type="molecule type" value="Genomic_DNA"/>
</dbReference>
<keyword evidence="1" id="KW-0547">Nucleotide-binding</keyword>
<sequence length="200" mass="21999">MKTIGITGPTGAGKTTALAALQRLGALVIDADAVYHRLTRQSARLRQLLETGFGPVYDSEGNLDRKRLGEVVFQDQQALAELNRITHAVVGEEIWRLLDQAELEGRQCAAIDAIALIESGLSVFCDAVVGVVAPAEVRIERIKKREGISEEYARLRVSAQKGEDYYRQHCSYILENTGEDAPECFSARAEALFHRILSAT</sequence>